<feature type="domain" description="Succinylglutamate desuccinylase/Aspartoacylase catalytic" evidence="5">
    <location>
        <begin position="104"/>
        <end position="291"/>
    </location>
</feature>
<dbReference type="GO" id="GO:0046872">
    <property type="term" value="F:metal ion binding"/>
    <property type="evidence" value="ECO:0007669"/>
    <property type="project" value="UniProtKB-KW"/>
</dbReference>
<evidence type="ECO:0000313" key="9">
    <source>
        <dbReference type="Proteomes" id="UP000553980"/>
    </source>
</evidence>
<evidence type="ECO:0000256" key="1">
    <source>
        <dbReference type="ARBA" id="ARBA00001947"/>
    </source>
</evidence>
<reference evidence="6 9" key="3">
    <citation type="submission" date="2020-08" db="EMBL/GenBank/DDBJ databases">
        <title>Genomic Encyclopedia of Type Strains, Phase IV (KMG-IV): sequencing the most valuable type-strain genomes for metagenomic binning, comparative biology and taxonomic classification.</title>
        <authorList>
            <person name="Goeker M."/>
        </authorList>
    </citation>
    <scope>NUCLEOTIDE SEQUENCE [LARGE SCALE GENOMIC DNA]</scope>
    <source>
        <strain evidence="6 9">DSM 23868</strain>
    </source>
</reference>
<keyword evidence="2" id="KW-0479">Metal-binding</keyword>
<dbReference type="Proteomes" id="UP000553980">
    <property type="component" value="Unassembled WGS sequence"/>
</dbReference>
<dbReference type="Pfam" id="PF24827">
    <property type="entry name" value="AstE_AspA_cat"/>
    <property type="match status" value="1"/>
</dbReference>
<gene>
    <name evidence="7" type="ORF">FIB18_04960</name>
    <name evidence="6" type="ORF">GGQ79_001249</name>
</gene>
<name>A0A5C5CV80_9HYPH</name>
<organism evidence="7 8">
    <name type="scientific">Brucella pecoris</name>
    <dbReference type="NCBI Taxonomy" id="867683"/>
    <lineage>
        <taxon>Bacteria</taxon>
        <taxon>Pseudomonadati</taxon>
        <taxon>Pseudomonadota</taxon>
        <taxon>Alphaproteobacteria</taxon>
        <taxon>Hyphomicrobiales</taxon>
        <taxon>Brucellaceae</taxon>
        <taxon>Brucella/Ochrobactrum group</taxon>
        <taxon>Brucella</taxon>
    </lineage>
</organism>
<reference evidence="7 8" key="1">
    <citation type="journal article" date="2011" name="Int. J. Syst. Evol. Microbiol.">
        <title>Ochrobactrum pecoris sp. nov., isolated from farm animals.</title>
        <authorList>
            <person name="Kampfer P."/>
            <person name="Huber B."/>
            <person name="Busse H.J."/>
            <person name="Scholz H.C."/>
            <person name="Tomaso H."/>
            <person name="Hotzel H."/>
            <person name="Melzer F."/>
        </authorList>
    </citation>
    <scope>NUCLEOTIDE SEQUENCE [LARGE SCALE GENOMIC DNA]</scope>
    <source>
        <strain evidence="7 8">08RB2639</strain>
    </source>
</reference>
<evidence type="ECO:0000256" key="4">
    <source>
        <dbReference type="ARBA" id="ARBA00022833"/>
    </source>
</evidence>
<dbReference type="PIRSF" id="PIRSF039012">
    <property type="entry name" value="ASP"/>
    <property type="match status" value="1"/>
</dbReference>
<dbReference type="InterPro" id="IPR006311">
    <property type="entry name" value="TAT_signal"/>
</dbReference>
<dbReference type="EMBL" id="VEWK01000002">
    <property type="protein sequence ID" value="TNV14576.1"/>
    <property type="molecule type" value="Genomic_DNA"/>
</dbReference>
<dbReference type="InterPro" id="IPR053138">
    <property type="entry name" value="N-alpha-Ac-DABA_deacetylase"/>
</dbReference>
<dbReference type="EMBL" id="JACIEX010000002">
    <property type="protein sequence ID" value="MBB4092764.1"/>
    <property type="molecule type" value="Genomic_DNA"/>
</dbReference>
<evidence type="ECO:0000313" key="6">
    <source>
        <dbReference type="EMBL" id="MBB4092764.1"/>
    </source>
</evidence>
<keyword evidence="9" id="KW-1185">Reference proteome</keyword>
<evidence type="ECO:0000256" key="2">
    <source>
        <dbReference type="ARBA" id="ARBA00022723"/>
    </source>
</evidence>
<dbReference type="GO" id="GO:0016811">
    <property type="term" value="F:hydrolase activity, acting on carbon-nitrogen (but not peptide) bonds, in linear amides"/>
    <property type="evidence" value="ECO:0007669"/>
    <property type="project" value="InterPro"/>
</dbReference>
<protein>
    <submittedName>
        <fullName evidence="7">Succinylglutamate desuccinylase/aspartoacylase family protein</fullName>
    </submittedName>
</protein>
<accession>A0A5C5CV80</accession>
<comment type="caution">
    <text evidence="7">The sequence shown here is derived from an EMBL/GenBank/DDBJ whole genome shotgun (WGS) entry which is preliminary data.</text>
</comment>
<dbReference type="Proteomes" id="UP000313390">
    <property type="component" value="Unassembled WGS sequence"/>
</dbReference>
<dbReference type="InterPro" id="IPR043795">
    <property type="entry name" value="N-alpha-Ac-DABA-like"/>
</dbReference>
<dbReference type="InterPro" id="IPR055438">
    <property type="entry name" value="AstE_AspA_cat"/>
</dbReference>
<evidence type="ECO:0000313" key="8">
    <source>
        <dbReference type="Proteomes" id="UP000313390"/>
    </source>
</evidence>
<keyword evidence="3" id="KW-0378">Hydrolase</keyword>
<dbReference type="RefSeq" id="WP_140019698.1">
    <property type="nucleotide sequence ID" value="NZ_JACIEX010000002.1"/>
</dbReference>
<dbReference type="GO" id="GO:0016788">
    <property type="term" value="F:hydrolase activity, acting on ester bonds"/>
    <property type="evidence" value="ECO:0007669"/>
    <property type="project" value="InterPro"/>
</dbReference>
<evidence type="ECO:0000259" key="5">
    <source>
        <dbReference type="Pfam" id="PF24827"/>
    </source>
</evidence>
<evidence type="ECO:0000313" key="7">
    <source>
        <dbReference type="EMBL" id="TNV14576.1"/>
    </source>
</evidence>
<reference evidence="7" key="2">
    <citation type="submission" date="2019-06" db="EMBL/GenBank/DDBJ databases">
        <authorList>
            <person name="Hu M."/>
        </authorList>
    </citation>
    <scope>NUCLEOTIDE SEQUENCE</scope>
    <source>
        <strain evidence="7">08RB2639</strain>
    </source>
</reference>
<dbReference type="PANTHER" id="PTHR37326">
    <property type="entry name" value="BLL3975 PROTEIN"/>
    <property type="match status" value="1"/>
</dbReference>
<dbReference type="OrthoDB" id="9782876at2"/>
<dbReference type="Gene3D" id="3.40.630.10">
    <property type="entry name" value="Zn peptidases"/>
    <property type="match status" value="1"/>
</dbReference>
<keyword evidence="4" id="KW-0862">Zinc</keyword>
<evidence type="ECO:0000256" key="3">
    <source>
        <dbReference type="ARBA" id="ARBA00022801"/>
    </source>
</evidence>
<dbReference type="PROSITE" id="PS51318">
    <property type="entry name" value="TAT"/>
    <property type="match status" value="1"/>
</dbReference>
<dbReference type="SUPFAM" id="SSF53187">
    <property type="entry name" value="Zn-dependent exopeptidases"/>
    <property type="match status" value="1"/>
</dbReference>
<dbReference type="AlphaFoldDB" id="A0A5C5CV80"/>
<proteinExistence type="predicted"/>
<comment type="cofactor">
    <cofactor evidence="1">
        <name>Zn(2+)</name>
        <dbReference type="ChEBI" id="CHEBI:29105"/>
    </cofactor>
</comment>
<dbReference type="PANTHER" id="PTHR37326:SF1">
    <property type="entry name" value="BLL3975 PROTEIN"/>
    <property type="match status" value="1"/>
</dbReference>
<sequence length="396" mass="42454">MTETKSQSIDRRDFMLASIATAGSAALATGPAQAQTADSKPEPGNKVSGTVYTGDVIDGKPVISSLDISDLEAGKRHNFYFRGVRMPTGQYWHVSVTVMKGKSPGKRLGLISGVHGDEMSPVHTLQTIVNQLDPQKMSGSVMAVFDVSRPALEAMARRWPSSGRGVDLVDINRLFPGNENAPEAAARHAGLVFNRLLRPNLDYAIDFHTAATGMDMTAFHLARMDQPEVRAMAELYPIDQIFDNFGEHGLLPNALIDAGIPAFTPEIGQPRIFDYAKIALFVEGTMNVLKHHKIIEGELGRTGKDSGVFIADGAAPVITTHGGFVELHVELNEEVQAGQKVATQRNTFGEVVAEYSAPVGGRVGARRTDATCEPGMPIVFLLFDSATATGTGGLAE</sequence>
<dbReference type="CDD" id="cd06251">
    <property type="entry name" value="M14_ASTE_ASPA-like"/>
    <property type="match status" value="1"/>
</dbReference>